<sequence length="41" mass="4770">MASQIISKEKALVLTTLWLNTLYDNGRHQKRLEMIEQLSVP</sequence>
<proteinExistence type="predicted"/>
<dbReference type="Proteomes" id="UP001596996">
    <property type="component" value="Unassembled WGS sequence"/>
</dbReference>
<evidence type="ECO:0000313" key="1">
    <source>
        <dbReference type="EMBL" id="MFD0966809.1"/>
    </source>
</evidence>
<organism evidence="1 2">
    <name type="scientific">Seminibacterium arietis</name>
    <dbReference type="NCBI Taxonomy" id="1173502"/>
    <lineage>
        <taxon>Bacteria</taxon>
        <taxon>Pseudomonadati</taxon>
        <taxon>Pseudomonadota</taxon>
        <taxon>Gammaproteobacteria</taxon>
        <taxon>Pasteurellales</taxon>
        <taxon>Pasteurellaceae</taxon>
        <taxon>Seminibacterium</taxon>
    </lineage>
</organism>
<evidence type="ECO:0000313" key="2">
    <source>
        <dbReference type="Proteomes" id="UP001596996"/>
    </source>
</evidence>
<comment type="caution">
    <text evidence="1">The sequence shown here is derived from an EMBL/GenBank/DDBJ whole genome shotgun (WGS) entry which is preliminary data.</text>
</comment>
<name>A0ABW3IA87_9PAST</name>
<protein>
    <submittedName>
        <fullName evidence="1">Uncharacterized protein</fullName>
    </submittedName>
</protein>
<accession>A0ABW3IA87</accession>
<dbReference type="RefSeq" id="WP_380821589.1">
    <property type="nucleotide sequence ID" value="NZ_JBHTJN010000012.1"/>
</dbReference>
<dbReference type="SUPFAM" id="SSF89623">
    <property type="entry name" value="Ribose/Galactose isomerase RpiB/AlsB"/>
    <property type="match status" value="1"/>
</dbReference>
<keyword evidence="2" id="KW-1185">Reference proteome</keyword>
<dbReference type="Gene3D" id="3.40.1400.10">
    <property type="entry name" value="Sugar-phosphate isomerase, RpiB/LacA/LacB"/>
    <property type="match status" value="1"/>
</dbReference>
<dbReference type="InterPro" id="IPR036569">
    <property type="entry name" value="RpiB_LacA_LacB_sf"/>
</dbReference>
<dbReference type="EMBL" id="JBHTJN010000012">
    <property type="protein sequence ID" value="MFD0966809.1"/>
    <property type="molecule type" value="Genomic_DNA"/>
</dbReference>
<reference evidence="2" key="1">
    <citation type="journal article" date="2019" name="Int. J. Syst. Evol. Microbiol.">
        <title>The Global Catalogue of Microorganisms (GCM) 10K type strain sequencing project: providing services to taxonomists for standard genome sequencing and annotation.</title>
        <authorList>
            <consortium name="The Broad Institute Genomics Platform"/>
            <consortium name="The Broad Institute Genome Sequencing Center for Infectious Disease"/>
            <person name="Wu L."/>
            <person name="Ma J."/>
        </authorList>
    </citation>
    <scope>NUCLEOTIDE SEQUENCE [LARGE SCALE GENOMIC DNA]</scope>
    <source>
        <strain evidence="2">CCUG 61707</strain>
    </source>
</reference>
<gene>
    <name evidence="1" type="ORF">ACFQ02_08145</name>
</gene>